<proteinExistence type="predicted"/>
<accession>A0A1V9FHB4</accession>
<sequence>MVVRNKARWPVYILLIILTGIGCRFYFKTGRELSPPMDKFKSLTDKQVNAIYSYLRSVKPVPHLVK</sequence>
<comment type="caution">
    <text evidence="2">The sequence shown here is derived from an EMBL/GenBank/DDBJ whole genome shotgun (WGS) entry which is preliminary data.</text>
</comment>
<dbReference type="RefSeq" id="WP_081155657.1">
    <property type="nucleotide sequence ID" value="NZ_LVYD01000113.1"/>
</dbReference>
<feature type="transmembrane region" description="Helical" evidence="1">
    <location>
        <begin position="9"/>
        <end position="27"/>
    </location>
</feature>
<reference evidence="2 3" key="1">
    <citation type="submission" date="2016-03" db="EMBL/GenBank/DDBJ databases">
        <title>Niastella vici sp. nov., isolated from farmland soil.</title>
        <authorList>
            <person name="Chen L."/>
            <person name="Wang D."/>
            <person name="Yang S."/>
            <person name="Wang G."/>
        </authorList>
    </citation>
    <scope>NUCLEOTIDE SEQUENCE [LARGE SCALE GENOMIC DNA]</scope>
    <source>
        <strain evidence="2 3">DJ57</strain>
    </source>
</reference>
<dbReference type="EMBL" id="LVYD01000113">
    <property type="protein sequence ID" value="OQP57753.1"/>
    <property type="molecule type" value="Genomic_DNA"/>
</dbReference>
<organism evidence="2 3">
    <name type="scientific">Niastella vici</name>
    <dbReference type="NCBI Taxonomy" id="1703345"/>
    <lineage>
        <taxon>Bacteria</taxon>
        <taxon>Pseudomonadati</taxon>
        <taxon>Bacteroidota</taxon>
        <taxon>Chitinophagia</taxon>
        <taxon>Chitinophagales</taxon>
        <taxon>Chitinophagaceae</taxon>
        <taxon>Niastella</taxon>
    </lineage>
</organism>
<gene>
    <name evidence="2" type="ORF">A3860_08995</name>
</gene>
<keyword evidence="1" id="KW-1133">Transmembrane helix</keyword>
<protein>
    <recommendedName>
        <fullName evidence="4">Cytochrome c domain-containing protein</fullName>
    </recommendedName>
</protein>
<evidence type="ECO:0000313" key="2">
    <source>
        <dbReference type="EMBL" id="OQP57753.1"/>
    </source>
</evidence>
<dbReference type="Proteomes" id="UP000192796">
    <property type="component" value="Unassembled WGS sequence"/>
</dbReference>
<dbReference type="PROSITE" id="PS51257">
    <property type="entry name" value="PROKAR_LIPOPROTEIN"/>
    <property type="match status" value="1"/>
</dbReference>
<dbReference type="STRING" id="1703345.A3860_08995"/>
<keyword evidence="1" id="KW-0812">Transmembrane</keyword>
<keyword evidence="3" id="KW-1185">Reference proteome</keyword>
<dbReference type="AlphaFoldDB" id="A0A1V9FHB4"/>
<evidence type="ECO:0000256" key="1">
    <source>
        <dbReference type="SAM" id="Phobius"/>
    </source>
</evidence>
<keyword evidence="1" id="KW-0472">Membrane</keyword>
<name>A0A1V9FHB4_9BACT</name>
<evidence type="ECO:0008006" key="4">
    <source>
        <dbReference type="Google" id="ProtNLM"/>
    </source>
</evidence>
<dbReference type="OrthoDB" id="9809720at2"/>
<evidence type="ECO:0000313" key="3">
    <source>
        <dbReference type="Proteomes" id="UP000192796"/>
    </source>
</evidence>